<keyword evidence="1" id="KW-1133">Transmembrane helix</keyword>
<sequence>MMKVTTNKINNTDEYSITRYSISGIILKTIIFIILYLIYMSFGIYRFIEILSSKIIIKFVVGSLPFFLFLYSEVILTSSKELLLIKENNLILKKYILFFCYYSKTLKLEDIRKIYYEKVTYKDYPVLFFPTDLLKKIKFRVKESEFEDKIYAFGYKMSEYESCKIIEEIEDFIKDKKSNE</sequence>
<organism evidence="2">
    <name type="scientific">Fusobacterium animalis</name>
    <dbReference type="NCBI Taxonomy" id="76859"/>
    <lineage>
        <taxon>Bacteria</taxon>
        <taxon>Fusobacteriati</taxon>
        <taxon>Fusobacteriota</taxon>
        <taxon>Fusobacteriia</taxon>
        <taxon>Fusobacteriales</taxon>
        <taxon>Fusobacteriaceae</taxon>
        <taxon>Fusobacterium</taxon>
    </lineage>
</organism>
<evidence type="ECO:0008006" key="4">
    <source>
        <dbReference type="Google" id="ProtNLM"/>
    </source>
</evidence>
<feature type="transmembrane region" description="Helical" evidence="1">
    <location>
        <begin position="51"/>
        <end position="71"/>
    </location>
</feature>
<dbReference type="Proteomes" id="UP000063147">
    <property type="component" value="Chromosome"/>
</dbReference>
<dbReference type="EMBL" id="CP012713">
    <property type="protein sequence ID" value="ALF18886.1"/>
    <property type="molecule type" value="Genomic_DNA"/>
</dbReference>
<evidence type="ECO:0000256" key="1">
    <source>
        <dbReference type="SAM" id="Phobius"/>
    </source>
</evidence>
<feature type="transmembrane region" description="Helical" evidence="1">
    <location>
        <begin position="20"/>
        <end position="39"/>
    </location>
</feature>
<name>A0A0M4RGY4_9FUSO</name>
<accession>A0A0M4RGY4</accession>
<proteinExistence type="predicted"/>
<evidence type="ECO:0000313" key="2">
    <source>
        <dbReference type="EMBL" id="ALF18886.1"/>
    </source>
</evidence>
<protein>
    <recommendedName>
        <fullName evidence="4">DUF5673 domain-containing protein</fullName>
    </recommendedName>
</protein>
<gene>
    <name evidence="2" type="ORF">RN98_06300</name>
</gene>
<dbReference type="AlphaFoldDB" id="A0A0M4RGY4"/>
<dbReference type="PATRIC" id="fig|76859.3.peg.1261"/>
<keyword evidence="1" id="KW-0472">Membrane</keyword>
<keyword evidence="1" id="KW-0812">Transmembrane</keyword>
<reference evidence="2 3" key="1">
    <citation type="submission" date="2015-09" db="EMBL/GenBank/DDBJ databases">
        <authorList>
            <person name="Jackson K.R."/>
            <person name="Lunt B.L."/>
            <person name="Fisher J.N.B."/>
            <person name="Gardner A.V."/>
            <person name="Bailey M.E."/>
            <person name="Deus L.M."/>
            <person name="Earl A.S."/>
            <person name="Gibby P.D."/>
            <person name="Hartmann K.A."/>
            <person name="Liu J.E."/>
            <person name="Manci A.M."/>
            <person name="Nielsen D.A."/>
            <person name="Solomon M.B."/>
            <person name="Breakwell D.P."/>
            <person name="Burnett S.H."/>
            <person name="Grose J.H."/>
        </authorList>
    </citation>
    <scope>NUCLEOTIDE SEQUENCE [LARGE SCALE GENOMIC DNA]</scope>
    <source>
        <strain evidence="2 3">KCOM 1279</strain>
    </source>
</reference>
<evidence type="ECO:0000313" key="3">
    <source>
        <dbReference type="Proteomes" id="UP000063147"/>
    </source>
</evidence>